<dbReference type="EC" id="2.7.1.20" evidence="4 14"/>
<evidence type="ECO:0000256" key="7">
    <source>
        <dbReference type="ARBA" id="ARBA00022741"/>
    </source>
</evidence>
<dbReference type="Gene3D" id="3.40.1190.20">
    <property type="match status" value="1"/>
</dbReference>
<dbReference type="Pfam" id="PF00294">
    <property type="entry name" value="PfkB"/>
    <property type="match status" value="1"/>
</dbReference>
<dbReference type="FunFam" id="3.40.1190.20:FF:000076">
    <property type="entry name" value="Adenosine kinase"/>
    <property type="match status" value="1"/>
</dbReference>
<dbReference type="InterPro" id="IPR001805">
    <property type="entry name" value="Adenokinase"/>
</dbReference>
<dbReference type="PRINTS" id="PR00989">
    <property type="entry name" value="ADENOKINASE"/>
</dbReference>
<dbReference type="GO" id="GO:0006144">
    <property type="term" value="P:purine nucleobase metabolic process"/>
    <property type="evidence" value="ECO:0007669"/>
    <property type="project" value="EnsemblFungi"/>
</dbReference>
<comment type="catalytic activity">
    <reaction evidence="11 14">
        <text>adenosine + ATP = AMP + ADP + H(+)</text>
        <dbReference type="Rhea" id="RHEA:20824"/>
        <dbReference type="ChEBI" id="CHEBI:15378"/>
        <dbReference type="ChEBI" id="CHEBI:16335"/>
        <dbReference type="ChEBI" id="CHEBI:30616"/>
        <dbReference type="ChEBI" id="CHEBI:456215"/>
        <dbReference type="ChEBI" id="CHEBI:456216"/>
        <dbReference type="EC" id="2.7.1.20"/>
    </reaction>
</comment>
<evidence type="ECO:0000256" key="2">
    <source>
        <dbReference type="ARBA" id="ARBA00004801"/>
    </source>
</evidence>
<dbReference type="UniPathway" id="UPA00588">
    <property type="reaction ID" value="UER00659"/>
</dbReference>
<reference evidence="17" key="1">
    <citation type="submission" date="2016-02" db="EMBL/GenBank/DDBJ databases">
        <title>Comparative genomics of biotechnologically important yeasts.</title>
        <authorList>
            <consortium name="DOE Joint Genome Institute"/>
            <person name="Riley R."/>
            <person name="Haridas S."/>
            <person name="Wolfe K.H."/>
            <person name="Lopes M.R."/>
            <person name="Hittinger C.T."/>
            <person name="Goker M."/>
            <person name="Salamov A."/>
            <person name="Wisecaver J."/>
            <person name="Long T.M."/>
            <person name="Aerts A.L."/>
            <person name="Barry K."/>
            <person name="Choi C."/>
            <person name="Clum A."/>
            <person name="Coughlan A.Y."/>
            <person name="Deshpande S."/>
            <person name="Douglass A.P."/>
            <person name="Hanson S.J."/>
            <person name="Klenk H.-P."/>
            <person name="Labutti K."/>
            <person name="Lapidus A."/>
            <person name="Lindquist E."/>
            <person name="Lipzen A."/>
            <person name="Meier-Kolthoff J.P."/>
            <person name="Ohm R.A."/>
            <person name="Otillar R.P."/>
            <person name="Pangilinan J."/>
            <person name="Peng Y."/>
            <person name="Rokas A."/>
            <person name="Rosa C.A."/>
            <person name="Scheuner C."/>
            <person name="Sibirny A.A."/>
            <person name="Slot J.C."/>
            <person name="Stielow J.B."/>
            <person name="Sun H."/>
            <person name="Kurtzman C.P."/>
            <person name="Blackwell M."/>
            <person name="Jeffries T.W."/>
            <person name="Grigoriev I.V."/>
        </authorList>
    </citation>
    <scope>NUCLEOTIDE SEQUENCE [LARGE SCALE GENOMIC DNA]</scope>
    <source>
        <strain evidence="17">NRRL Y-17796</strain>
    </source>
</reference>
<evidence type="ECO:0000313" key="16">
    <source>
        <dbReference type="EMBL" id="ODV90212.1"/>
    </source>
</evidence>
<dbReference type="GO" id="GO:0004001">
    <property type="term" value="F:adenosine kinase activity"/>
    <property type="evidence" value="ECO:0007669"/>
    <property type="project" value="UniProtKB-UniRule"/>
</dbReference>
<dbReference type="AlphaFoldDB" id="A0A1E4TEL0"/>
<keyword evidence="9 14" id="KW-0067">ATP-binding</keyword>
<evidence type="ECO:0000256" key="6">
    <source>
        <dbReference type="ARBA" id="ARBA00022726"/>
    </source>
</evidence>
<dbReference type="CDD" id="cd01168">
    <property type="entry name" value="adenosine_kinase"/>
    <property type="match status" value="1"/>
</dbReference>
<comment type="function">
    <text evidence="14">ATP dependent phosphorylation of adenosine and other related nucleoside analogs to monophosphate derivatives.</text>
</comment>
<keyword evidence="7 14" id="KW-0547">Nucleotide-binding</keyword>
<dbReference type="Gene3D" id="3.30.1110.10">
    <property type="match status" value="1"/>
</dbReference>
<gene>
    <name evidence="16" type="ORF">CANCADRAFT_1941</name>
</gene>
<keyword evidence="17" id="KW-1185">Reference proteome</keyword>
<evidence type="ECO:0000256" key="12">
    <source>
        <dbReference type="ARBA" id="ARBA00068771"/>
    </source>
</evidence>
<evidence type="ECO:0000256" key="3">
    <source>
        <dbReference type="ARBA" id="ARBA00010688"/>
    </source>
</evidence>
<dbReference type="InterPro" id="IPR002173">
    <property type="entry name" value="Carboh/pur_kinase_PfkB_CS"/>
</dbReference>
<feature type="active site" description="Proton acceptor" evidence="13">
    <location>
        <position position="295"/>
    </location>
</feature>
<dbReference type="GO" id="GO:0005524">
    <property type="term" value="F:ATP binding"/>
    <property type="evidence" value="ECO:0007669"/>
    <property type="project" value="UniProtKB-UniRule"/>
</dbReference>
<evidence type="ECO:0000313" key="17">
    <source>
        <dbReference type="Proteomes" id="UP000095023"/>
    </source>
</evidence>
<keyword evidence="10 14" id="KW-0460">Magnesium</keyword>
<evidence type="ECO:0000256" key="8">
    <source>
        <dbReference type="ARBA" id="ARBA00022777"/>
    </source>
</evidence>
<feature type="domain" description="Carbohydrate kinase PfkB" evidence="15">
    <location>
        <begin position="57"/>
        <end position="337"/>
    </location>
</feature>
<keyword evidence="6 14" id="KW-0660">Purine salvage</keyword>
<dbReference type="GO" id="GO:0005634">
    <property type="term" value="C:nucleus"/>
    <property type="evidence" value="ECO:0007669"/>
    <property type="project" value="TreeGrafter"/>
</dbReference>
<evidence type="ECO:0000256" key="4">
    <source>
        <dbReference type="ARBA" id="ARBA00012119"/>
    </source>
</evidence>
<dbReference type="EMBL" id="KV453842">
    <property type="protein sequence ID" value="ODV90212.1"/>
    <property type="molecule type" value="Genomic_DNA"/>
</dbReference>
<dbReference type="OrthoDB" id="432447at2759"/>
<evidence type="ECO:0000256" key="14">
    <source>
        <dbReference type="RuleBase" id="RU368116"/>
    </source>
</evidence>
<proteinExistence type="inferred from homology"/>
<evidence type="ECO:0000256" key="10">
    <source>
        <dbReference type="ARBA" id="ARBA00022842"/>
    </source>
</evidence>
<protein>
    <recommendedName>
        <fullName evidence="12 14">Adenosine kinase</fullName>
        <shortName evidence="14">AK</shortName>
        <ecNumber evidence="4 14">2.7.1.20</ecNumber>
    </recommendedName>
    <alternativeName>
        <fullName evidence="14">Adenosine 5'-phosphotransferase</fullName>
    </alternativeName>
</protein>
<sequence>MSYPLLCLGNPLLDIQVNVDQAYLDKWQLGADSAILAEEKHMPIFDEVLTMNPLALPGGAAQNSARGAQYMLPPNSVVYIGCVGNDKYAETLRAANAKEGVKSAYRVDPEVETGKCAVLITGHHRSLVTDLGAANHYKLEHLKSPEIWSLVEGAKYYYVGGYHLTVCVPAIIELGKHAAEQNKIFSINLSAPFIPTVFKDQLDSVLPYADILIGNEDEAAQYGESHGLGKDLEVVGKSIVNLPKENVNRSRVVIITQSTEDTLIFTKSGDSVELARVPVVAVKEESIVDTNGAGDAFAGGFLAGLVENLSLEECVKRGQWLASWGIRQNGPAYPVPKVTFPQFA</sequence>
<comment type="pathway">
    <text evidence="2 14">Purine metabolism; AMP biosynthesis via salvage pathway; AMP from adenosine: step 1/1.</text>
</comment>
<evidence type="ECO:0000256" key="11">
    <source>
        <dbReference type="ARBA" id="ARBA00051362"/>
    </source>
</evidence>
<accession>A0A1E4TEL0</accession>
<name>A0A1E4TEL0_9ASCO</name>
<dbReference type="PANTHER" id="PTHR45769:SF3">
    <property type="entry name" value="ADENOSINE KINASE"/>
    <property type="match status" value="1"/>
</dbReference>
<comment type="cofactor">
    <cofactor evidence="1 14">
        <name>Mg(2+)</name>
        <dbReference type="ChEBI" id="CHEBI:18420"/>
    </cofactor>
</comment>
<dbReference type="PROSITE" id="PS00584">
    <property type="entry name" value="PFKB_KINASES_2"/>
    <property type="match status" value="1"/>
</dbReference>
<dbReference type="GO" id="GO:0044209">
    <property type="term" value="P:AMP salvage"/>
    <property type="evidence" value="ECO:0007669"/>
    <property type="project" value="UniProtKB-UniRule"/>
</dbReference>
<evidence type="ECO:0000256" key="1">
    <source>
        <dbReference type="ARBA" id="ARBA00001946"/>
    </source>
</evidence>
<dbReference type="GO" id="GO:0005829">
    <property type="term" value="C:cytosol"/>
    <property type="evidence" value="ECO:0007669"/>
    <property type="project" value="TreeGrafter"/>
</dbReference>
<dbReference type="InterPro" id="IPR011611">
    <property type="entry name" value="PfkB_dom"/>
</dbReference>
<dbReference type="SUPFAM" id="SSF53613">
    <property type="entry name" value="Ribokinase-like"/>
    <property type="match status" value="1"/>
</dbReference>
<dbReference type="InterPro" id="IPR029056">
    <property type="entry name" value="Ribokinase-like"/>
</dbReference>
<evidence type="ECO:0000256" key="5">
    <source>
        <dbReference type="ARBA" id="ARBA00022679"/>
    </source>
</evidence>
<dbReference type="Proteomes" id="UP000095023">
    <property type="component" value="Unassembled WGS sequence"/>
</dbReference>
<keyword evidence="5 14" id="KW-0808">Transferase</keyword>
<dbReference type="GO" id="GO:0006166">
    <property type="term" value="P:purine ribonucleoside salvage"/>
    <property type="evidence" value="ECO:0007669"/>
    <property type="project" value="UniProtKB-KW"/>
</dbReference>
<keyword evidence="8 14" id="KW-0418">Kinase</keyword>
<dbReference type="PANTHER" id="PTHR45769">
    <property type="entry name" value="ADENOSINE KINASE"/>
    <property type="match status" value="1"/>
</dbReference>
<evidence type="ECO:0000256" key="9">
    <source>
        <dbReference type="ARBA" id="ARBA00022840"/>
    </source>
</evidence>
<evidence type="ECO:0000256" key="13">
    <source>
        <dbReference type="PIRSR" id="PIRSR601805-1"/>
    </source>
</evidence>
<comment type="similarity">
    <text evidence="3 14">Belongs to the carbohydrate kinase PfkB family.</text>
</comment>
<evidence type="ECO:0000259" key="15">
    <source>
        <dbReference type="Pfam" id="PF00294"/>
    </source>
</evidence>
<organism evidence="16 17">
    <name type="scientific">Tortispora caseinolytica NRRL Y-17796</name>
    <dbReference type="NCBI Taxonomy" id="767744"/>
    <lineage>
        <taxon>Eukaryota</taxon>
        <taxon>Fungi</taxon>
        <taxon>Dikarya</taxon>
        <taxon>Ascomycota</taxon>
        <taxon>Saccharomycotina</taxon>
        <taxon>Trigonopsidomycetes</taxon>
        <taxon>Trigonopsidales</taxon>
        <taxon>Trigonopsidaceae</taxon>
        <taxon>Tortispora</taxon>
    </lineage>
</organism>